<evidence type="ECO:0000313" key="5">
    <source>
        <dbReference type="Proteomes" id="UP000582213"/>
    </source>
</evidence>
<feature type="transmembrane region" description="Helical" evidence="1">
    <location>
        <begin position="196"/>
        <end position="217"/>
    </location>
</feature>
<dbReference type="AlphaFoldDB" id="A0A650CDN3"/>
<feature type="transmembrane region" description="Helical" evidence="1">
    <location>
        <begin position="105"/>
        <end position="122"/>
    </location>
</feature>
<evidence type="ECO:0000313" key="4">
    <source>
        <dbReference type="Proteomes" id="UP000427373"/>
    </source>
</evidence>
<dbReference type="GeneID" id="42799842"/>
<reference evidence="2 5" key="2">
    <citation type="submission" date="2020-08" db="EMBL/GenBank/DDBJ databases">
        <title>Genomic Encyclopedia of Type Strains, Phase IV (KMG-IV): sequencing the most valuable type-strain genomes for metagenomic binning, comparative biology and taxonomic classification.</title>
        <authorList>
            <person name="Goeker M."/>
        </authorList>
    </citation>
    <scope>NUCLEOTIDE SEQUENCE [LARGE SCALE GENOMIC DNA]</scope>
    <source>
        <strain evidence="2 5">DSM 12421</strain>
    </source>
</reference>
<dbReference type="OrthoDB" id="43560at2157"/>
<evidence type="ECO:0000313" key="2">
    <source>
        <dbReference type="EMBL" id="MBB5253108.1"/>
    </source>
</evidence>
<keyword evidence="1" id="KW-1133">Transmembrane helix</keyword>
<reference evidence="3 4" key="1">
    <citation type="submission" date="2019-10" db="EMBL/GenBank/DDBJ databases">
        <title>Genome Sequences from Six Type Strain Members of the Archaeal Family Sulfolobaceae: Acidianus ambivalens, Acidianus infernus, Metallosphaera prunae, Stygiolobus azoricus, Sulfolobus metallicus, and Sulfurisphaera ohwakuensis.</title>
        <authorList>
            <person name="Counts J.A."/>
            <person name="Kelly R.M."/>
        </authorList>
    </citation>
    <scope>NUCLEOTIDE SEQUENCE [LARGE SCALE GENOMIC DNA]</scope>
    <source>
        <strain evidence="3 4">TA-1</strain>
    </source>
</reference>
<dbReference type="Proteomes" id="UP000427373">
    <property type="component" value="Chromosome"/>
</dbReference>
<feature type="transmembrane region" description="Helical" evidence="1">
    <location>
        <begin position="48"/>
        <end position="71"/>
    </location>
</feature>
<keyword evidence="1" id="KW-0472">Membrane</keyword>
<feature type="transmembrane region" description="Helical" evidence="1">
    <location>
        <begin position="158"/>
        <end position="176"/>
    </location>
</feature>
<dbReference type="EMBL" id="JACHFY010000003">
    <property type="protein sequence ID" value="MBB5253108.1"/>
    <property type="molecule type" value="Genomic_DNA"/>
</dbReference>
<accession>A0A650CDN3</accession>
<evidence type="ECO:0000313" key="3">
    <source>
        <dbReference type="EMBL" id="QGR15973.1"/>
    </source>
</evidence>
<proteinExistence type="predicted"/>
<dbReference type="KEGG" id="soh:D1869_01305"/>
<organism evidence="3 4">
    <name type="scientific">Sulfurisphaera ohwakuensis</name>
    <dbReference type="NCBI Taxonomy" id="69656"/>
    <lineage>
        <taxon>Archaea</taxon>
        <taxon>Thermoproteota</taxon>
        <taxon>Thermoprotei</taxon>
        <taxon>Sulfolobales</taxon>
        <taxon>Sulfolobaceae</taxon>
        <taxon>Sulfurisphaera</taxon>
    </lineage>
</organism>
<sequence length="225" mass="25053">MVFNHIKGNVNIPGEIPWDIVLIYFVVAPTLLYLIAKKENIIKKFTTLDYVYIGIGAAIATVWEFFIGSFLDRVIAISYIDLAFWGRMLILIIVVAIIRKFGAGMLSLVVFDVLADAAHYGWSGQPLFFIYEGLTYGLFIDLIIVITKGRPFEGKYAALQGALVGFLWSLPDPLLWEGFLRPFMYGGIVNWDKIGFDILMSFPFTIIVGAIAALTSVRVARAIGA</sequence>
<evidence type="ECO:0000256" key="1">
    <source>
        <dbReference type="SAM" id="Phobius"/>
    </source>
</evidence>
<feature type="transmembrane region" description="Helical" evidence="1">
    <location>
        <begin position="128"/>
        <end position="146"/>
    </location>
</feature>
<keyword evidence="4" id="KW-1185">Reference proteome</keyword>
<dbReference type="RefSeq" id="WP_156013591.1">
    <property type="nucleotide sequence ID" value="NZ_CP045484.1"/>
</dbReference>
<name>A0A650CDN3_SULOH</name>
<dbReference type="Proteomes" id="UP000582213">
    <property type="component" value="Unassembled WGS sequence"/>
</dbReference>
<dbReference type="EMBL" id="CP045484">
    <property type="protein sequence ID" value="QGR15973.1"/>
    <property type="molecule type" value="Genomic_DNA"/>
</dbReference>
<feature type="transmembrane region" description="Helical" evidence="1">
    <location>
        <begin position="16"/>
        <end position="36"/>
    </location>
</feature>
<feature type="transmembrane region" description="Helical" evidence="1">
    <location>
        <begin position="77"/>
        <end position="98"/>
    </location>
</feature>
<gene>
    <name evidence="3" type="ORF">D1869_01305</name>
    <name evidence="2" type="ORF">HNQ62_000850</name>
</gene>
<protein>
    <submittedName>
        <fullName evidence="3">Uncharacterized protein</fullName>
    </submittedName>
</protein>
<keyword evidence="1" id="KW-0812">Transmembrane</keyword>